<dbReference type="VEuPathDB" id="FungiDB:SDRG_02512"/>
<dbReference type="AlphaFoldDB" id="T0QP12"/>
<accession>T0QP12</accession>
<dbReference type="Gene3D" id="1.20.5.190">
    <property type="match status" value="1"/>
</dbReference>
<evidence type="ECO:0000256" key="1">
    <source>
        <dbReference type="SAM" id="SignalP"/>
    </source>
</evidence>
<organism evidence="2 3">
    <name type="scientific">Saprolegnia diclina (strain VS20)</name>
    <dbReference type="NCBI Taxonomy" id="1156394"/>
    <lineage>
        <taxon>Eukaryota</taxon>
        <taxon>Sar</taxon>
        <taxon>Stramenopiles</taxon>
        <taxon>Oomycota</taxon>
        <taxon>Saprolegniomycetes</taxon>
        <taxon>Saprolegniales</taxon>
        <taxon>Saprolegniaceae</taxon>
        <taxon>Saprolegnia</taxon>
    </lineage>
</organism>
<dbReference type="SMART" id="SM00015">
    <property type="entry name" value="IQ"/>
    <property type="match status" value="3"/>
</dbReference>
<dbReference type="OrthoDB" id="78094at2759"/>
<protein>
    <submittedName>
        <fullName evidence="2">Uncharacterized protein</fullName>
    </submittedName>
</protein>
<gene>
    <name evidence="2" type="ORF">SDRG_02512</name>
</gene>
<proteinExistence type="predicted"/>
<dbReference type="InParanoid" id="T0QP12"/>
<dbReference type="Pfam" id="PF00612">
    <property type="entry name" value="IQ"/>
    <property type="match status" value="2"/>
</dbReference>
<dbReference type="Proteomes" id="UP000030762">
    <property type="component" value="Unassembled WGS sequence"/>
</dbReference>
<sequence>MTDAETILAFLDRLLLSAYATPYLTCGQCNSLNFIDVAQIQGIRNDLHRIGDYERLVPCVGCGRTIFLRPGVASLAAEIEHKTLLDDGHEKQREPAAIHIQRVARGYLGRKEAKARRQAKLEYERKIFRAAACIQRRIRGVEARTRYRVEQCIAVILNTHKSVYAFATTNQPNMGRIFWYENAAELAVFSTDYREFVRRTGNRPPLYRVEANVKEVARRVLARENCLVARIQAAWRGLTTRVAYLELKRQLGWHRSSRMAPAVRIQRLARMHADRRRRPAPVPSRDACLADYYTIYTEKTRSAHARHLQRTLLATYRDHVQHKRGAKLVGLPIEPFRVYKNDTLFPHSCSNQQSNNAVAKSTAPKVMSAFRRAKAKLDRVALQPASLPQRLRQEVTNQRSDS</sequence>
<feature type="signal peptide" evidence="1">
    <location>
        <begin position="1"/>
        <end position="20"/>
    </location>
</feature>
<evidence type="ECO:0000313" key="3">
    <source>
        <dbReference type="Proteomes" id="UP000030762"/>
    </source>
</evidence>
<dbReference type="SUPFAM" id="SSF52540">
    <property type="entry name" value="P-loop containing nucleoside triphosphate hydrolases"/>
    <property type="match status" value="1"/>
</dbReference>
<name>T0QP12_SAPDV</name>
<evidence type="ECO:0000313" key="2">
    <source>
        <dbReference type="EMBL" id="EQC39854.1"/>
    </source>
</evidence>
<dbReference type="eggNOG" id="ENOG502RY5B">
    <property type="taxonomic scope" value="Eukaryota"/>
</dbReference>
<keyword evidence="1" id="KW-0732">Signal</keyword>
<feature type="chain" id="PRO_5004583420" evidence="1">
    <location>
        <begin position="21"/>
        <end position="402"/>
    </location>
</feature>
<dbReference type="InterPro" id="IPR000048">
    <property type="entry name" value="IQ_motif_EF-hand-BS"/>
</dbReference>
<keyword evidence="3" id="KW-1185">Reference proteome</keyword>
<dbReference type="RefSeq" id="XP_008606328.1">
    <property type="nucleotide sequence ID" value="XM_008608106.1"/>
</dbReference>
<dbReference type="PROSITE" id="PS50096">
    <property type="entry name" value="IQ"/>
    <property type="match status" value="3"/>
</dbReference>
<reference evidence="2 3" key="1">
    <citation type="submission" date="2012-04" db="EMBL/GenBank/DDBJ databases">
        <title>The Genome Sequence of Saprolegnia declina VS20.</title>
        <authorList>
            <consortium name="The Broad Institute Genome Sequencing Platform"/>
            <person name="Russ C."/>
            <person name="Nusbaum C."/>
            <person name="Tyler B."/>
            <person name="van West P."/>
            <person name="Dieguez-Uribeondo J."/>
            <person name="de Bruijn I."/>
            <person name="Tripathy S."/>
            <person name="Jiang R."/>
            <person name="Young S.K."/>
            <person name="Zeng Q."/>
            <person name="Gargeya S."/>
            <person name="Fitzgerald M."/>
            <person name="Haas B."/>
            <person name="Abouelleil A."/>
            <person name="Alvarado L."/>
            <person name="Arachchi H.M."/>
            <person name="Berlin A."/>
            <person name="Chapman S.B."/>
            <person name="Goldberg J."/>
            <person name="Griggs A."/>
            <person name="Gujja S."/>
            <person name="Hansen M."/>
            <person name="Howarth C."/>
            <person name="Imamovic A."/>
            <person name="Larimer J."/>
            <person name="McCowen C."/>
            <person name="Montmayeur A."/>
            <person name="Murphy C."/>
            <person name="Neiman D."/>
            <person name="Pearson M."/>
            <person name="Priest M."/>
            <person name="Roberts A."/>
            <person name="Saif S."/>
            <person name="Shea T."/>
            <person name="Sisk P."/>
            <person name="Sykes S."/>
            <person name="Wortman J."/>
            <person name="Nusbaum C."/>
            <person name="Birren B."/>
        </authorList>
    </citation>
    <scope>NUCLEOTIDE SEQUENCE [LARGE SCALE GENOMIC DNA]</scope>
    <source>
        <strain evidence="2 3">VS20</strain>
    </source>
</reference>
<dbReference type="InterPro" id="IPR027417">
    <property type="entry name" value="P-loop_NTPase"/>
</dbReference>
<dbReference type="GeneID" id="19943239"/>
<dbReference type="EMBL" id="JH767137">
    <property type="protein sequence ID" value="EQC39854.1"/>
    <property type="molecule type" value="Genomic_DNA"/>
</dbReference>